<dbReference type="InterPro" id="IPR005114">
    <property type="entry name" value="Helicase_assoc"/>
</dbReference>
<evidence type="ECO:0000259" key="1">
    <source>
        <dbReference type="Pfam" id="PF03457"/>
    </source>
</evidence>
<evidence type="ECO:0000313" key="2">
    <source>
        <dbReference type="EMBL" id="CAJ1932802.1"/>
    </source>
</evidence>
<proteinExistence type="predicted"/>
<name>A0AAD2CKM1_9STRA</name>
<reference evidence="2" key="1">
    <citation type="submission" date="2023-08" db="EMBL/GenBank/DDBJ databases">
        <authorList>
            <person name="Audoor S."/>
            <person name="Bilcke G."/>
        </authorList>
    </citation>
    <scope>NUCLEOTIDE SEQUENCE</scope>
</reference>
<comment type="caution">
    <text evidence="2">The sequence shown here is derived from an EMBL/GenBank/DDBJ whole genome shotgun (WGS) entry which is preliminary data.</text>
</comment>
<accession>A0AAD2CKM1</accession>
<dbReference type="Pfam" id="PF03457">
    <property type="entry name" value="HA"/>
    <property type="match status" value="2"/>
</dbReference>
<sequence length="303" mass="34911">MFMLQDPIMTKDLNVIGDAKSASFDAFLESAKFRLQGAPDQLLLRHQQGIAPRFTNFEPTPIAPSGVATVSTLPLERSLLSSDLSQINILQQLFSPAQLQAHQQIVQSAQLSPDANNCFPALARSSTPSIRKEAKVEKVKYGPRHIEQWNMRFQELVDFQKEHGHCLVPMYDHASPKLSNWVKRQRNQYRLKIEGKHSTLCDKRQKALEDLGFVWDSHAACWDERYKELVKFFRENGHSKVPKSYKKNPSLSVWVKCQRRQFKLLQAGKPSYISEDRIRLLSELNFDFNPRRDSIYSQARGKV</sequence>
<dbReference type="PANTHER" id="PTHR33418:SF1">
    <property type="entry name" value="HELICASE-ASSOCIATED DOMAIN-CONTAINING PROTEIN"/>
    <property type="match status" value="1"/>
</dbReference>
<dbReference type="AlphaFoldDB" id="A0AAD2CKM1"/>
<protein>
    <recommendedName>
        <fullName evidence="1">Helicase-associated domain-containing protein</fullName>
    </recommendedName>
</protein>
<feature type="domain" description="Helicase-associated" evidence="1">
    <location>
        <begin position="221"/>
        <end position="286"/>
    </location>
</feature>
<dbReference type="PANTHER" id="PTHR33418">
    <property type="entry name" value="HELICASE-ASSOCIATED"/>
    <property type="match status" value="1"/>
</dbReference>
<organism evidence="2 3">
    <name type="scientific">Cylindrotheca closterium</name>
    <dbReference type="NCBI Taxonomy" id="2856"/>
    <lineage>
        <taxon>Eukaryota</taxon>
        <taxon>Sar</taxon>
        <taxon>Stramenopiles</taxon>
        <taxon>Ochrophyta</taxon>
        <taxon>Bacillariophyta</taxon>
        <taxon>Bacillariophyceae</taxon>
        <taxon>Bacillariophycidae</taxon>
        <taxon>Bacillariales</taxon>
        <taxon>Bacillariaceae</taxon>
        <taxon>Cylindrotheca</taxon>
    </lineage>
</organism>
<evidence type="ECO:0000313" key="3">
    <source>
        <dbReference type="Proteomes" id="UP001295423"/>
    </source>
</evidence>
<gene>
    <name evidence="2" type="ORF">CYCCA115_LOCUS3019</name>
</gene>
<dbReference type="Proteomes" id="UP001295423">
    <property type="component" value="Unassembled WGS sequence"/>
</dbReference>
<dbReference type="EMBL" id="CAKOGP040000224">
    <property type="protein sequence ID" value="CAJ1932802.1"/>
    <property type="molecule type" value="Genomic_DNA"/>
</dbReference>
<keyword evidence="3" id="KW-1185">Reference proteome</keyword>
<feature type="domain" description="Helicase-associated" evidence="1">
    <location>
        <begin position="147"/>
        <end position="213"/>
    </location>
</feature>
<dbReference type="Gene3D" id="6.10.140.530">
    <property type="match status" value="2"/>
</dbReference>